<dbReference type="Proteomes" id="UP000094801">
    <property type="component" value="Unassembled WGS sequence"/>
</dbReference>
<protein>
    <submittedName>
        <fullName evidence="2">Uncharacterized protein</fullName>
    </submittedName>
</protein>
<feature type="region of interest" description="Disordered" evidence="1">
    <location>
        <begin position="1"/>
        <end position="20"/>
    </location>
</feature>
<organism evidence="2 3">
    <name type="scientific">[Candida] arabinofermentans NRRL YB-2248</name>
    <dbReference type="NCBI Taxonomy" id="983967"/>
    <lineage>
        <taxon>Eukaryota</taxon>
        <taxon>Fungi</taxon>
        <taxon>Dikarya</taxon>
        <taxon>Ascomycota</taxon>
        <taxon>Saccharomycotina</taxon>
        <taxon>Pichiomycetes</taxon>
        <taxon>Pichiales</taxon>
        <taxon>Pichiaceae</taxon>
        <taxon>Ogataea</taxon>
        <taxon>Ogataea/Candida clade</taxon>
    </lineage>
</organism>
<proteinExistence type="predicted"/>
<name>A0A1E4SWB9_9ASCO</name>
<accession>A0A1E4SWB9</accession>
<dbReference type="AlphaFoldDB" id="A0A1E4SWB9"/>
<evidence type="ECO:0000313" key="3">
    <source>
        <dbReference type="Proteomes" id="UP000094801"/>
    </source>
</evidence>
<gene>
    <name evidence="2" type="ORF">CANARDRAFT_29766</name>
</gene>
<sequence>MRGQLKNNSRRRRKRAKLTQKPASYYILHTVTVIKYDRYESGSKSGRIRASIV</sequence>
<keyword evidence="3" id="KW-1185">Reference proteome</keyword>
<reference evidence="3" key="1">
    <citation type="submission" date="2016-04" db="EMBL/GenBank/DDBJ databases">
        <title>Comparative genomics of biotechnologically important yeasts.</title>
        <authorList>
            <consortium name="DOE Joint Genome Institute"/>
            <person name="Riley R."/>
            <person name="Haridas S."/>
            <person name="Wolfe K.H."/>
            <person name="Lopes M.R."/>
            <person name="Hittinger C.T."/>
            <person name="Goker M."/>
            <person name="Salamov A."/>
            <person name="Wisecaver J."/>
            <person name="Long T.M."/>
            <person name="Aerts A.L."/>
            <person name="Barry K."/>
            <person name="Choi C."/>
            <person name="Clum A."/>
            <person name="Coughlan A.Y."/>
            <person name="Deshpande S."/>
            <person name="Douglass A.P."/>
            <person name="Hanson S.J."/>
            <person name="Klenk H.-P."/>
            <person name="Labutti K."/>
            <person name="Lapidus A."/>
            <person name="Lindquist E."/>
            <person name="Lipzen A."/>
            <person name="Meier-Kolthoff J.P."/>
            <person name="Ohm R.A."/>
            <person name="Otillar R.P."/>
            <person name="Pangilinan J."/>
            <person name="Peng Y."/>
            <person name="Rokas A."/>
            <person name="Rosa C.A."/>
            <person name="Scheuner C."/>
            <person name="Sibirny A.A."/>
            <person name="Slot J.C."/>
            <person name="Stielow J.B."/>
            <person name="Sun H."/>
            <person name="Kurtzman C.P."/>
            <person name="Blackwell M."/>
            <person name="Grigoriev I.V."/>
            <person name="Jeffries T.W."/>
        </authorList>
    </citation>
    <scope>NUCLEOTIDE SEQUENCE [LARGE SCALE GENOMIC DNA]</scope>
    <source>
        <strain evidence="3">NRRL YB-2248</strain>
    </source>
</reference>
<evidence type="ECO:0000256" key="1">
    <source>
        <dbReference type="SAM" id="MobiDB-lite"/>
    </source>
</evidence>
<feature type="compositionally biased region" description="Basic residues" evidence="1">
    <location>
        <begin position="8"/>
        <end position="18"/>
    </location>
</feature>
<dbReference type="EMBL" id="KV453861">
    <property type="protein sequence ID" value="ODV83789.1"/>
    <property type="molecule type" value="Genomic_DNA"/>
</dbReference>
<evidence type="ECO:0000313" key="2">
    <source>
        <dbReference type="EMBL" id="ODV83789.1"/>
    </source>
</evidence>